<dbReference type="AlphaFoldDB" id="A0A0L8VCL2"/>
<comment type="caution">
    <text evidence="6">The sequence shown here is derived from an EMBL/GenBank/DDBJ whole genome shotgun (WGS) entry which is preliminary data.</text>
</comment>
<keyword evidence="4" id="KW-0732">Signal</keyword>
<evidence type="ECO:0000313" key="7">
    <source>
        <dbReference type="Proteomes" id="UP000036958"/>
    </source>
</evidence>
<dbReference type="Gene3D" id="2.40.50.100">
    <property type="match status" value="1"/>
</dbReference>
<dbReference type="STRING" id="1409788.NC99_09780"/>
<protein>
    <recommendedName>
        <fullName evidence="5">CzcB-like C-terminal circularly permuted SH3-like domain-containing protein</fullName>
    </recommendedName>
</protein>
<keyword evidence="2" id="KW-0813">Transport</keyword>
<dbReference type="GO" id="GO:0030313">
    <property type="term" value="C:cell envelope"/>
    <property type="evidence" value="ECO:0007669"/>
    <property type="project" value="TreeGrafter"/>
</dbReference>
<feature type="signal peptide" evidence="4">
    <location>
        <begin position="1"/>
        <end position="22"/>
    </location>
</feature>
<dbReference type="Pfam" id="PF25975">
    <property type="entry name" value="CzcB_C"/>
    <property type="match status" value="1"/>
</dbReference>
<dbReference type="FunFam" id="2.40.420.20:FF:000006">
    <property type="entry name" value="RND family efflux transporter MFP subunit"/>
    <property type="match status" value="1"/>
</dbReference>
<evidence type="ECO:0000256" key="2">
    <source>
        <dbReference type="ARBA" id="ARBA00022448"/>
    </source>
</evidence>
<evidence type="ECO:0000256" key="1">
    <source>
        <dbReference type="ARBA" id="ARBA00009477"/>
    </source>
</evidence>
<dbReference type="GO" id="GO:0022857">
    <property type="term" value="F:transmembrane transporter activity"/>
    <property type="evidence" value="ECO:0007669"/>
    <property type="project" value="InterPro"/>
</dbReference>
<evidence type="ECO:0000259" key="5">
    <source>
        <dbReference type="Pfam" id="PF25975"/>
    </source>
</evidence>
<dbReference type="SUPFAM" id="SSF111369">
    <property type="entry name" value="HlyD-like secretion proteins"/>
    <property type="match status" value="1"/>
</dbReference>
<accession>A0A0L8VCL2</accession>
<gene>
    <name evidence="6" type="ORF">NC99_09780</name>
</gene>
<dbReference type="RefSeq" id="WP_053180265.1">
    <property type="nucleotide sequence ID" value="NZ_LGIA01000041.1"/>
</dbReference>
<dbReference type="PANTHER" id="PTHR30097:SF4">
    <property type="entry name" value="SLR6042 PROTEIN"/>
    <property type="match status" value="1"/>
</dbReference>
<proteinExistence type="inferred from homology"/>
<dbReference type="Proteomes" id="UP000036958">
    <property type="component" value="Unassembled WGS sequence"/>
</dbReference>
<dbReference type="Gene3D" id="2.40.420.20">
    <property type="match status" value="1"/>
</dbReference>
<feature type="chain" id="PRO_5005591500" description="CzcB-like C-terminal circularly permuted SH3-like domain-containing protein" evidence="4">
    <location>
        <begin position="23"/>
        <end position="501"/>
    </location>
</feature>
<comment type="similarity">
    <text evidence="1">Belongs to the membrane fusion protein (MFP) (TC 8.A.1) family.</text>
</comment>
<feature type="domain" description="CzcB-like C-terminal circularly permuted SH3-like" evidence="5">
    <location>
        <begin position="424"/>
        <end position="485"/>
    </location>
</feature>
<reference evidence="7" key="1">
    <citation type="submission" date="2015-07" db="EMBL/GenBank/DDBJ databases">
        <title>Genome sequencing of Sunxiuqinia dokdonensis strain SK.</title>
        <authorList>
            <person name="Ahn S."/>
            <person name="Kim B.-C."/>
        </authorList>
    </citation>
    <scope>NUCLEOTIDE SEQUENCE [LARGE SCALE GENOMIC DNA]</scope>
    <source>
        <strain evidence="7">SK</strain>
    </source>
</reference>
<dbReference type="PROSITE" id="PS51257">
    <property type="entry name" value="PROKAR_LIPOPROTEIN"/>
    <property type="match status" value="1"/>
</dbReference>
<sequence length="501" mass="55309">MKIKIFLFAVLAIFLASCNTNHNHEIEEPHHDEVKIQLTAYSNEFELFAEADPFTVGQSSEILSHFSHLPSFKALESGSMTIRLIVNGKETRQTLEKPTRKGIYKFELKPETSGKGQLVFDIVTEKGNFQLTVPEVEVFADDHDAIHAGEDIVVSSTNATVFTKEQSWKIDFATAHPKTEPFGQVIRTTARVESAQGDETLISAKTNGIVKLSANNILEGKPVSNGQVLFSISGSELANNNSATRFSEAQNNYEKAKADYERLAELAKDKIVSEKELLNAKNQFENAKVIYDNLNKNFNPSGQNVASTMTGYVKQVFVQNGQYVEAGQPIVIISQNKTLLLRTEVQRKFAPILGTINSANIHTLHDNQTYSLEELNGKMVSVGRNTNSDNYLIPLSLQIDNKGTFVPGGFVELFLKTLTNAQALTIPNSALLEEQGNYFVFVQITPELFEKREVKTGATDGLKTEILQGLSQDERLVTTGAILVKLAQATGTLDAESGHNH</sequence>
<dbReference type="EMBL" id="LGIA01000041">
    <property type="protein sequence ID" value="KOH46200.1"/>
    <property type="molecule type" value="Genomic_DNA"/>
</dbReference>
<dbReference type="PANTHER" id="PTHR30097">
    <property type="entry name" value="CATION EFFLUX SYSTEM PROTEIN CUSB"/>
    <property type="match status" value="1"/>
</dbReference>
<dbReference type="InterPro" id="IPR051909">
    <property type="entry name" value="MFP_Cation_Efflux"/>
</dbReference>
<dbReference type="NCBIfam" id="TIGR01730">
    <property type="entry name" value="RND_mfp"/>
    <property type="match status" value="1"/>
</dbReference>
<keyword evidence="7" id="KW-1185">Reference proteome</keyword>
<organism evidence="6 7">
    <name type="scientific">Sunxiuqinia dokdonensis</name>
    <dbReference type="NCBI Taxonomy" id="1409788"/>
    <lineage>
        <taxon>Bacteria</taxon>
        <taxon>Pseudomonadati</taxon>
        <taxon>Bacteroidota</taxon>
        <taxon>Bacteroidia</taxon>
        <taxon>Marinilabiliales</taxon>
        <taxon>Prolixibacteraceae</taxon>
        <taxon>Sunxiuqinia</taxon>
    </lineage>
</organism>
<evidence type="ECO:0000256" key="3">
    <source>
        <dbReference type="SAM" id="Coils"/>
    </source>
</evidence>
<keyword evidence="3" id="KW-0175">Coiled coil</keyword>
<dbReference type="GO" id="GO:0016020">
    <property type="term" value="C:membrane"/>
    <property type="evidence" value="ECO:0007669"/>
    <property type="project" value="InterPro"/>
</dbReference>
<dbReference type="OrthoDB" id="9809068at2"/>
<dbReference type="InterPro" id="IPR006143">
    <property type="entry name" value="RND_pump_MFP"/>
</dbReference>
<dbReference type="InterPro" id="IPR058649">
    <property type="entry name" value="CzcB_C"/>
</dbReference>
<dbReference type="GO" id="GO:0060003">
    <property type="term" value="P:copper ion export"/>
    <property type="evidence" value="ECO:0007669"/>
    <property type="project" value="TreeGrafter"/>
</dbReference>
<dbReference type="Gene3D" id="1.10.287.470">
    <property type="entry name" value="Helix hairpin bin"/>
    <property type="match status" value="1"/>
</dbReference>
<dbReference type="GO" id="GO:0015679">
    <property type="term" value="P:plasma membrane copper ion transport"/>
    <property type="evidence" value="ECO:0007669"/>
    <property type="project" value="TreeGrafter"/>
</dbReference>
<evidence type="ECO:0000313" key="6">
    <source>
        <dbReference type="EMBL" id="KOH46200.1"/>
    </source>
</evidence>
<evidence type="ECO:0000256" key="4">
    <source>
        <dbReference type="SAM" id="SignalP"/>
    </source>
</evidence>
<feature type="coiled-coil region" evidence="3">
    <location>
        <begin position="246"/>
        <end position="297"/>
    </location>
</feature>
<name>A0A0L8VCL2_9BACT</name>